<evidence type="ECO:0000313" key="4">
    <source>
        <dbReference type="Proteomes" id="UP000298663"/>
    </source>
</evidence>
<dbReference type="SMART" id="SM00404">
    <property type="entry name" value="PTPc_motif"/>
    <property type="match status" value="1"/>
</dbReference>
<dbReference type="SMART" id="SM00194">
    <property type="entry name" value="PTPc"/>
    <property type="match status" value="1"/>
</dbReference>
<feature type="domain" description="Tyrosine specific protein phosphatases" evidence="2">
    <location>
        <begin position="497"/>
        <end position="553"/>
    </location>
</feature>
<name>A0A4V6A516_STECR</name>
<dbReference type="PROSITE" id="PS50055">
    <property type="entry name" value="TYR_PHOSPHATASE_PTP"/>
    <property type="match status" value="1"/>
</dbReference>
<comment type="caution">
    <text evidence="3">The sequence shown here is derived from an EMBL/GenBank/DDBJ whole genome shotgun (WGS) entry which is preliminary data.</text>
</comment>
<feature type="domain" description="Tyrosine-protein phosphatase" evidence="1">
    <location>
        <begin position="302"/>
        <end position="562"/>
    </location>
</feature>
<dbReference type="InterPro" id="IPR029021">
    <property type="entry name" value="Prot-tyrosine_phosphatase-like"/>
</dbReference>
<reference evidence="3 4" key="1">
    <citation type="journal article" date="2015" name="Genome Biol.">
        <title>Comparative genomics of Steinernema reveals deeply conserved gene regulatory networks.</title>
        <authorList>
            <person name="Dillman A.R."/>
            <person name="Macchietto M."/>
            <person name="Porter C.F."/>
            <person name="Rogers A."/>
            <person name="Williams B."/>
            <person name="Antoshechkin I."/>
            <person name="Lee M.M."/>
            <person name="Goodwin Z."/>
            <person name="Lu X."/>
            <person name="Lewis E.E."/>
            <person name="Goodrich-Blair H."/>
            <person name="Stock S.P."/>
            <person name="Adams B.J."/>
            <person name="Sternberg P.W."/>
            <person name="Mortazavi A."/>
        </authorList>
    </citation>
    <scope>NUCLEOTIDE SEQUENCE [LARGE SCALE GENOMIC DNA]</scope>
    <source>
        <strain evidence="3 4">ALL</strain>
    </source>
</reference>
<dbReference type="Pfam" id="PF00102">
    <property type="entry name" value="Y_phosphatase"/>
    <property type="match status" value="1"/>
</dbReference>
<dbReference type="STRING" id="34508.A0A4V6A516"/>
<sequence length="591" mass="67122">MFPFVSILGEETVVQRKSDCASIALVSAMSIQIHVHDKSVTFAKLSKEIRKFHKVVKGHNWNIFLAKLKYGFFHVVPFANSKPASDRLDNLVKTNTNLILENYLRMSEYSTEFNGIKYAVHMSPAITDHKEIIKYWRSAVKPSYICALADVPKDMRDLKEANPDRIFEDGAFCGESLGGHDFLLVNLEETEKGIILTLRSSWSNKWAQQGHIKVLTSANLQIFGINTYFFQVTASIITTSEQRAANNKSAFEFNASSSAMTDDENTAASDSEMKRVDFVSPNGAKEVEKWTMRALNKGIKGLQEEFLELQRYVPANMAVGTFAANRDAGRNRYKDVPCQDKFRVVLKWPGSPTDYIHANYVATPISEKRFICTQGPLDCTIVDFWHMVIQEESLCLIMLCNVKENGTDRCAQYWPLEVNETQNYGDVQVTNQGMHPLSEEETTVRISSLLLKWREAPGTRRQPLPVVRLAGSRRAPDASHRDGASLGGARVRDTRKPITVHCSTGIGRTGSIVAIEFIIERMMSGHPCEAMDEILKELRNQRPYSIQTDQQYLFVHRIILFYFCEKYGNQRDPEQMAKYKKFVEDYDKAVA</sequence>
<protein>
    <recommendedName>
        <fullName evidence="5">Tyrosine-protein phosphatase domain-containing protein</fullName>
    </recommendedName>
</protein>
<proteinExistence type="predicted"/>
<dbReference type="AlphaFoldDB" id="A0A4V6A516"/>
<dbReference type="InterPro" id="IPR052782">
    <property type="entry name" value="Oocyte-zygote_transition_reg"/>
</dbReference>
<evidence type="ECO:0008006" key="5">
    <source>
        <dbReference type="Google" id="ProtNLM"/>
    </source>
</evidence>
<dbReference type="PRINTS" id="PR00700">
    <property type="entry name" value="PRTYPHPHTASE"/>
</dbReference>
<dbReference type="PROSITE" id="PS00383">
    <property type="entry name" value="TYR_PHOSPHATASE_1"/>
    <property type="match status" value="1"/>
</dbReference>
<dbReference type="Gene3D" id="3.90.190.10">
    <property type="entry name" value="Protein tyrosine phosphatase superfamily"/>
    <property type="match status" value="1"/>
</dbReference>
<evidence type="ECO:0000259" key="2">
    <source>
        <dbReference type="PROSITE" id="PS50056"/>
    </source>
</evidence>
<dbReference type="OrthoDB" id="8815311at2759"/>
<gene>
    <name evidence="3" type="ORF">L596_013255</name>
</gene>
<dbReference type="PANTHER" id="PTHR46163:SF5">
    <property type="entry name" value="TYROSINE-PROTEIN PHOSPHATASE"/>
    <property type="match status" value="1"/>
</dbReference>
<dbReference type="PROSITE" id="PS50056">
    <property type="entry name" value="TYR_PHOSPHATASE_2"/>
    <property type="match status" value="1"/>
</dbReference>
<dbReference type="InterPro" id="IPR003595">
    <property type="entry name" value="Tyr_Pase_cat"/>
</dbReference>
<dbReference type="PANTHER" id="PTHR46163">
    <property type="entry name" value="TYROSINE-PROTEIN PHOSPHATASE-RELATED"/>
    <property type="match status" value="1"/>
</dbReference>
<evidence type="ECO:0000259" key="1">
    <source>
        <dbReference type="PROSITE" id="PS50055"/>
    </source>
</evidence>
<keyword evidence="4" id="KW-1185">Reference proteome</keyword>
<dbReference type="CDD" id="cd00047">
    <property type="entry name" value="PTPc"/>
    <property type="match status" value="1"/>
</dbReference>
<accession>A0A4V6A516</accession>
<dbReference type="InterPro" id="IPR000242">
    <property type="entry name" value="PTP_cat"/>
</dbReference>
<reference evidence="3 4" key="2">
    <citation type="journal article" date="2019" name="G3 (Bethesda)">
        <title>Hybrid Assembly of the Genome of the Entomopathogenic Nematode Steinernema carpocapsae Identifies the X-Chromosome.</title>
        <authorList>
            <person name="Serra L."/>
            <person name="Macchietto M."/>
            <person name="Macias-Munoz A."/>
            <person name="McGill C.J."/>
            <person name="Rodriguez I.M."/>
            <person name="Rodriguez B."/>
            <person name="Murad R."/>
            <person name="Mortazavi A."/>
        </authorList>
    </citation>
    <scope>NUCLEOTIDE SEQUENCE [LARGE SCALE GENOMIC DNA]</scope>
    <source>
        <strain evidence="3 4">ALL</strain>
    </source>
</reference>
<dbReference type="Proteomes" id="UP000298663">
    <property type="component" value="Unassembled WGS sequence"/>
</dbReference>
<organism evidence="3 4">
    <name type="scientific">Steinernema carpocapsae</name>
    <name type="common">Entomopathogenic nematode</name>
    <dbReference type="NCBI Taxonomy" id="34508"/>
    <lineage>
        <taxon>Eukaryota</taxon>
        <taxon>Metazoa</taxon>
        <taxon>Ecdysozoa</taxon>
        <taxon>Nematoda</taxon>
        <taxon>Chromadorea</taxon>
        <taxon>Rhabditida</taxon>
        <taxon>Tylenchina</taxon>
        <taxon>Panagrolaimomorpha</taxon>
        <taxon>Strongyloidoidea</taxon>
        <taxon>Steinernematidae</taxon>
        <taxon>Steinernema</taxon>
    </lineage>
</organism>
<dbReference type="SUPFAM" id="SSF52799">
    <property type="entry name" value="(Phosphotyrosine protein) phosphatases II"/>
    <property type="match status" value="1"/>
</dbReference>
<dbReference type="InterPro" id="IPR000387">
    <property type="entry name" value="Tyr_Pase_dom"/>
</dbReference>
<evidence type="ECO:0000313" key="3">
    <source>
        <dbReference type="EMBL" id="TKR89105.1"/>
    </source>
</evidence>
<dbReference type="InterPro" id="IPR016130">
    <property type="entry name" value="Tyr_Pase_AS"/>
</dbReference>
<dbReference type="EMBL" id="AZBU02000003">
    <property type="protein sequence ID" value="TKR89105.1"/>
    <property type="molecule type" value="Genomic_DNA"/>
</dbReference>
<dbReference type="GO" id="GO:0004725">
    <property type="term" value="F:protein tyrosine phosphatase activity"/>
    <property type="evidence" value="ECO:0007669"/>
    <property type="project" value="InterPro"/>
</dbReference>